<dbReference type="InterPro" id="IPR025484">
    <property type="entry name" value="DUF4376"/>
</dbReference>
<accession>A0A6C0U4U6</accession>
<protein>
    <submittedName>
        <fullName evidence="2">DUF4376 domain-containing protein</fullName>
    </submittedName>
</protein>
<sequence>MSIKHIVVYDTTTGAIKNRMSIPEGDIPFNVPTGAAYIETEELHEEPGFHIDLQTGQLALKPVPLEELKERKWEEMKRHRSAEEFGEFTWNGLVFDADKVSQARIQGSVQLASLIPGFEVTWTLKDNSTVDLTALDLEEVGIALGMSTMTAHAKGKSVRAMIMAATTAAEVELVEWPE</sequence>
<dbReference type="Proteomes" id="UP000477680">
    <property type="component" value="Chromosome"/>
</dbReference>
<gene>
    <name evidence="2" type="ORF">G3T16_18990</name>
</gene>
<name>A0A6C0U4U6_9GAMM</name>
<dbReference type="KEGG" id="kim:G3T16_18990"/>
<reference evidence="2 3" key="1">
    <citation type="submission" date="2020-02" db="EMBL/GenBank/DDBJ databases">
        <title>Genome sequencing for Kineobactrum sp. M2.</title>
        <authorList>
            <person name="Park S.-J."/>
        </authorList>
    </citation>
    <scope>NUCLEOTIDE SEQUENCE [LARGE SCALE GENOMIC DNA]</scope>
    <source>
        <strain evidence="2 3">M2</strain>
    </source>
</reference>
<evidence type="ECO:0000313" key="2">
    <source>
        <dbReference type="EMBL" id="QIB67180.1"/>
    </source>
</evidence>
<evidence type="ECO:0000259" key="1">
    <source>
        <dbReference type="Pfam" id="PF14301"/>
    </source>
</evidence>
<keyword evidence="3" id="KW-1185">Reference proteome</keyword>
<dbReference type="AlphaFoldDB" id="A0A6C0U4U6"/>
<dbReference type="Pfam" id="PF14301">
    <property type="entry name" value="DUF4376"/>
    <property type="match status" value="1"/>
</dbReference>
<organism evidence="2 3">
    <name type="scientific">Kineobactrum salinum</name>
    <dbReference type="NCBI Taxonomy" id="2708301"/>
    <lineage>
        <taxon>Bacteria</taxon>
        <taxon>Pseudomonadati</taxon>
        <taxon>Pseudomonadota</taxon>
        <taxon>Gammaproteobacteria</taxon>
        <taxon>Cellvibrionales</taxon>
        <taxon>Halieaceae</taxon>
        <taxon>Kineobactrum</taxon>
    </lineage>
</organism>
<dbReference type="EMBL" id="CP048711">
    <property type="protein sequence ID" value="QIB67180.1"/>
    <property type="molecule type" value="Genomic_DNA"/>
</dbReference>
<feature type="domain" description="DUF4376" evidence="1">
    <location>
        <begin position="67"/>
        <end position="172"/>
    </location>
</feature>
<proteinExistence type="predicted"/>
<evidence type="ECO:0000313" key="3">
    <source>
        <dbReference type="Proteomes" id="UP000477680"/>
    </source>
</evidence>
<dbReference type="RefSeq" id="WP_163496607.1">
    <property type="nucleotide sequence ID" value="NZ_CP048711.1"/>
</dbReference>